<sequence>MAFSLHYLDNRGLRSAKGGVTGDPDAMRQAFRQGRVRLALDDGKAFDVSIIAHAEGSATAYFESAIDVR</sequence>
<keyword evidence="2" id="KW-1185">Reference proteome</keyword>
<name>A0ABY4ZS01_9CAUL</name>
<dbReference type="EMBL" id="CP096040">
    <property type="protein sequence ID" value="USQ95404.1"/>
    <property type="molecule type" value="Genomic_DNA"/>
</dbReference>
<proteinExistence type="predicted"/>
<gene>
    <name evidence="1" type="ORF">MZV50_23120</name>
</gene>
<protein>
    <submittedName>
        <fullName evidence="1">Uncharacterized protein</fullName>
    </submittedName>
</protein>
<evidence type="ECO:0000313" key="1">
    <source>
        <dbReference type="EMBL" id="USQ95404.1"/>
    </source>
</evidence>
<evidence type="ECO:0000313" key="2">
    <source>
        <dbReference type="Proteomes" id="UP001057520"/>
    </source>
</evidence>
<reference evidence="1 2" key="1">
    <citation type="submission" date="2022-04" db="EMBL/GenBank/DDBJ databases">
        <title>Genome sequence of soybean root-associated Caulobacter segnis RL271.</title>
        <authorList>
            <person name="Longley R."/>
            <person name="Bonito G."/>
            <person name="Trigodet F."/>
            <person name="Crosson S."/>
            <person name="Fiebig A."/>
        </authorList>
    </citation>
    <scope>NUCLEOTIDE SEQUENCE [LARGE SCALE GENOMIC DNA]</scope>
    <source>
        <strain evidence="1 2">RL271</strain>
    </source>
</reference>
<accession>A0ABY4ZS01</accession>
<organism evidence="1 2">
    <name type="scientific">Caulobacter segnis</name>
    <dbReference type="NCBI Taxonomy" id="88688"/>
    <lineage>
        <taxon>Bacteria</taxon>
        <taxon>Pseudomonadati</taxon>
        <taxon>Pseudomonadota</taxon>
        <taxon>Alphaproteobacteria</taxon>
        <taxon>Caulobacterales</taxon>
        <taxon>Caulobacteraceae</taxon>
        <taxon>Caulobacter</taxon>
    </lineage>
</organism>
<dbReference type="Proteomes" id="UP001057520">
    <property type="component" value="Chromosome"/>
</dbReference>